<dbReference type="PRINTS" id="PR01590">
    <property type="entry name" value="HTHFIS"/>
</dbReference>
<dbReference type="Gene3D" id="1.10.8.60">
    <property type="match status" value="1"/>
</dbReference>
<protein>
    <submittedName>
        <fullName evidence="7">AAA domain-containing protein</fullName>
    </submittedName>
</protein>
<dbReference type="PANTHER" id="PTHR32071:SF81">
    <property type="entry name" value="PROPIONATE CATABOLISM OPERON REGULATORY PROTEIN"/>
    <property type="match status" value="1"/>
</dbReference>
<feature type="domain" description="Sigma-54 factor interaction" evidence="6">
    <location>
        <begin position="338"/>
        <end position="568"/>
    </location>
</feature>
<dbReference type="GO" id="GO:0006355">
    <property type="term" value="P:regulation of DNA-templated transcription"/>
    <property type="evidence" value="ECO:0007669"/>
    <property type="project" value="InterPro"/>
</dbReference>
<dbReference type="Pfam" id="PF00158">
    <property type="entry name" value="Sigma54_activat"/>
    <property type="match status" value="1"/>
</dbReference>
<reference evidence="7 8" key="1">
    <citation type="submission" date="2019-10" db="EMBL/GenBank/DDBJ databases">
        <title>Paraburkholderia sp. isolated from nodules of Mimosa pudica from Brazilian Atlantic Forest soils.</title>
        <authorList>
            <person name="Paulitsch F."/>
            <person name="Hungria M."/>
            <person name="Dall'Agnol R."/>
        </authorList>
    </citation>
    <scope>NUCLEOTIDE SEQUENCE [LARGE SCALE GENOMIC DNA]</scope>
    <source>
        <strain evidence="7 8">CNPSo 3157</strain>
    </source>
</reference>
<dbReference type="InterPro" id="IPR025662">
    <property type="entry name" value="Sigma_54_int_dom_ATP-bd_1"/>
</dbReference>
<dbReference type="PANTHER" id="PTHR32071">
    <property type="entry name" value="TRANSCRIPTIONAL REGULATORY PROTEIN"/>
    <property type="match status" value="1"/>
</dbReference>
<dbReference type="Pfam" id="PF25601">
    <property type="entry name" value="AAA_lid_14"/>
    <property type="match status" value="1"/>
</dbReference>
<keyword evidence="8" id="KW-1185">Reference proteome</keyword>
<sequence>MDWFASPVVDASVEAAWECLIQGGKPSTGTLRGVVNESWRRCLDGRVDPGTMCAPPPVEEGQLFDLRTRNDQLMHVSVPFIDQTNEFLSQTGTILLLTDPDGMILEHAGDARLLEPAGEIHLVPGSTWNELTSGTNAIGTALTLRQPVQIHGSEHFCSGIKRWTCSATVIRDPMDGSVRGVLDVSGLARTYNRHSLAFIVSMAGRIEGSLGKVAMERRLRLMARCWTYCSGRTDGVIVVDDRGRLVRANPQAPIAFARLGISGRLESAFPIPDIARIAAGAKSTQGAAWLRLAQIETVLEGGETLGFMLIAPAVNRHAALLSDLKPAASKPAPAFSRIIGSSPALNVTLQKARQLAKASVPVLLVGESGVGKELFAQGIHEASDRADSPFIALNCGGMSHDLLTSELFGYAEGAFTGACKSGMTGKIEAANHGTLFLDEIGEMPLDIQPFLLRVLEEGEIYRLGENTARKVDFRLIAATNRNLRADVKEGKFRMDLYYRLAVTNITIPPLRDRKDDMEELIEHWLHVFRKRYGLVDAVFDDDAQACLLSYSWPGNVRELRNAIECAVLMARDGTITVNELPLEVRANASPREDVTSMPPLEVNSARQMFGSLEMAEAEVIRAAIRHSEGNLTRAAAQLGIAKSTLYMKMSKYALKREPASRRRSTR</sequence>
<evidence type="ECO:0000256" key="4">
    <source>
        <dbReference type="ARBA" id="ARBA00023125"/>
    </source>
</evidence>
<evidence type="ECO:0000256" key="5">
    <source>
        <dbReference type="ARBA" id="ARBA00023163"/>
    </source>
</evidence>
<dbReference type="GO" id="GO:0005524">
    <property type="term" value="F:ATP binding"/>
    <property type="evidence" value="ECO:0007669"/>
    <property type="project" value="UniProtKB-KW"/>
</dbReference>
<dbReference type="PROSITE" id="PS00688">
    <property type="entry name" value="SIGMA54_INTERACT_3"/>
    <property type="match status" value="1"/>
</dbReference>
<organism evidence="7 8">
    <name type="scientific">Paraburkholderia franconis</name>
    <dbReference type="NCBI Taxonomy" id="2654983"/>
    <lineage>
        <taxon>Bacteria</taxon>
        <taxon>Pseudomonadati</taxon>
        <taxon>Pseudomonadota</taxon>
        <taxon>Betaproteobacteria</taxon>
        <taxon>Burkholderiales</taxon>
        <taxon>Burkholderiaceae</taxon>
        <taxon>Paraburkholderia</taxon>
    </lineage>
</organism>
<evidence type="ECO:0000256" key="3">
    <source>
        <dbReference type="ARBA" id="ARBA00023015"/>
    </source>
</evidence>
<keyword evidence="3" id="KW-0805">Transcription regulation</keyword>
<evidence type="ECO:0000256" key="2">
    <source>
        <dbReference type="ARBA" id="ARBA00022840"/>
    </source>
</evidence>
<accession>A0A7X1NKK7</accession>
<evidence type="ECO:0000313" key="8">
    <source>
        <dbReference type="Proteomes" id="UP000484381"/>
    </source>
</evidence>
<keyword evidence="1" id="KW-0547">Nucleotide-binding</keyword>
<dbReference type="InterPro" id="IPR027417">
    <property type="entry name" value="P-loop_NTPase"/>
</dbReference>
<dbReference type="Pfam" id="PF01590">
    <property type="entry name" value="GAF"/>
    <property type="match status" value="1"/>
</dbReference>
<dbReference type="InterPro" id="IPR003018">
    <property type="entry name" value="GAF"/>
</dbReference>
<dbReference type="SUPFAM" id="SSF46689">
    <property type="entry name" value="Homeodomain-like"/>
    <property type="match status" value="1"/>
</dbReference>
<dbReference type="Gene3D" id="3.30.450.40">
    <property type="match status" value="1"/>
</dbReference>
<keyword evidence="4" id="KW-0238">DNA-binding</keyword>
<dbReference type="FunFam" id="3.40.50.300:FF:000006">
    <property type="entry name" value="DNA-binding transcriptional regulator NtrC"/>
    <property type="match status" value="1"/>
</dbReference>
<dbReference type="InterPro" id="IPR009057">
    <property type="entry name" value="Homeodomain-like_sf"/>
</dbReference>
<keyword evidence="2" id="KW-0067">ATP-binding</keyword>
<dbReference type="PROSITE" id="PS00675">
    <property type="entry name" value="SIGMA54_INTERACT_1"/>
    <property type="match status" value="1"/>
</dbReference>
<dbReference type="Gene3D" id="3.40.50.300">
    <property type="entry name" value="P-loop containing nucleotide triphosphate hydrolases"/>
    <property type="match status" value="1"/>
</dbReference>
<dbReference type="InterPro" id="IPR025944">
    <property type="entry name" value="Sigma_54_int_dom_CS"/>
</dbReference>
<dbReference type="Gene3D" id="1.10.10.60">
    <property type="entry name" value="Homeodomain-like"/>
    <property type="match status" value="1"/>
</dbReference>
<keyword evidence="5" id="KW-0804">Transcription</keyword>
<gene>
    <name evidence="7" type="ORF">GCT13_42015</name>
</gene>
<dbReference type="CDD" id="cd00009">
    <property type="entry name" value="AAA"/>
    <property type="match status" value="1"/>
</dbReference>
<dbReference type="PROSITE" id="PS50045">
    <property type="entry name" value="SIGMA54_INTERACT_4"/>
    <property type="match status" value="1"/>
</dbReference>
<dbReference type="AlphaFoldDB" id="A0A7X1NKK7"/>
<name>A0A7X1NKK7_9BURK</name>
<dbReference type="GO" id="GO:0043565">
    <property type="term" value="F:sequence-specific DNA binding"/>
    <property type="evidence" value="ECO:0007669"/>
    <property type="project" value="InterPro"/>
</dbReference>
<dbReference type="InterPro" id="IPR003593">
    <property type="entry name" value="AAA+_ATPase"/>
</dbReference>
<evidence type="ECO:0000256" key="1">
    <source>
        <dbReference type="ARBA" id="ARBA00022741"/>
    </source>
</evidence>
<dbReference type="InterPro" id="IPR002078">
    <property type="entry name" value="Sigma_54_int"/>
</dbReference>
<evidence type="ECO:0000313" key="7">
    <source>
        <dbReference type="EMBL" id="MPW23176.1"/>
    </source>
</evidence>
<proteinExistence type="predicted"/>
<dbReference type="SMART" id="SM00382">
    <property type="entry name" value="AAA"/>
    <property type="match status" value="1"/>
</dbReference>
<evidence type="ECO:0000259" key="6">
    <source>
        <dbReference type="PROSITE" id="PS50045"/>
    </source>
</evidence>
<dbReference type="InterPro" id="IPR029016">
    <property type="entry name" value="GAF-like_dom_sf"/>
</dbReference>
<dbReference type="InterPro" id="IPR058031">
    <property type="entry name" value="AAA_lid_NorR"/>
</dbReference>
<dbReference type="SUPFAM" id="SSF52540">
    <property type="entry name" value="P-loop containing nucleoside triphosphate hydrolases"/>
    <property type="match status" value="1"/>
</dbReference>
<dbReference type="InterPro" id="IPR002197">
    <property type="entry name" value="HTH_Fis"/>
</dbReference>
<dbReference type="Pfam" id="PF02954">
    <property type="entry name" value="HTH_8"/>
    <property type="match status" value="1"/>
</dbReference>
<dbReference type="EMBL" id="WHNP01000094">
    <property type="protein sequence ID" value="MPW23176.1"/>
    <property type="molecule type" value="Genomic_DNA"/>
</dbReference>
<dbReference type="Proteomes" id="UP000484381">
    <property type="component" value="Unassembled WGS sequence"/>
</dbReference>
<comment type="caution">
    <text evidence="7">The sequence shown here is derived from an EMBL/GenBank/DDBJ whole genome shotgun (WGS) entry which is preliminary data.</text>
</comment>